<dbReference type="EMBL" id="VSSQ01037295">
    <property type="protein sequence ID" value="MPM89938.1"/>
    <property type="molecule type" value="Genomic_DNA"/>
</dbReference>
<reference evidence="2" key="1">
    <citation type="submission" date="2019-08" db="EMBL/GenBank/DDBJ databases">
        <authorList>
            <person name="Kucharzyk K."/>
            <person name="Murdoch R.W."/>
            <person name="Higgins S."/>
            <person name="Loffler F."/>
        </authorList>
    </citation>
    <scope>NUCLEOTIDE SEQUENCE</scope>
</reference>
<feature type="domain" description="DUF2249" evidence="1">
    <location>
        <begin position="27"/>
        <end position="93"/>
    </location>
</feature>
<dbReference type="AlphaFoldDB" id="A0A645DLI9"/>
<gene>
    <name evidence="2" type="ORF">SDC9_137053</name>
</gene>
<proteinExistence type="predicted"/>
<name>A0A645DLI9_9ZZZZ</name>
<sequence>MTQQISLTETTSQHQCSCGCSSASDYELDARTIPHAIRHGAVLGALASLDVGSAIHLIAPHDPKHLLSQISDLFGEAVETSYVDRGGDGVGVRLLKVRASE</sequence>
<accession>A0A645DLI9</accession>
<evidence type="ECO:0000259" key="1">
    <source>
        <dbReference type="Pfam" id="PF10006"/>
    </source>
</evidence>
<protein>
    <recommendedName>
        <fullName evidence="1">DUF2249 domain-containing protein</fullName>
    </recommendedName>
</protein>
<organism evidence="2">
    <name type="scientific">bioreactor metagenome</name>
    <dbReference type="NCBI Taxonomy" id="1076179"/>
    <lineage>
        <taxon>unclassified sequences</taxon>
        <taxon>metagenomes</taxon>
        <taxon>ecological metagenomes</taxon>
    </lineage>
</organism>
<comment type="caution">
    <text evidence="2">The sequence shown here is derived from an EMBL/GenBank/DDBJ whole genome shotgun (WGS) entry which is preliminary data.</text>
</comment>
<dbReference type="InterPro" id="IPR018720">
    <property type="entry name" value="DUF2249"/>
</dbReference>
<evidence type="ECO:0000313" key="2">
    <source>
        <dbReference type="EMBL" id="MPM89938.1"/>
    </source>
</evidence>
<dbReference type="Pfam" id="PF10006">
    <property type="entry name" value="DUF2249"/>
    <property type="match status" value="1"/>
</dbReference>